<evidence type="ECO:0000313" key="3">
    <source>
        <dbReference type="Proteomes" id="UP001232755"/>
    </source>
</evidence>
<evidence type="ECO:0000256" key="1">
    <source>
        <dbReference type="SAM" id="MobiDB-lite"/>
    </source>
</evidence>
<comment type="caution">
    <text evidence="2">The sequence shown here is derived from an EMBL/GenBank/DDBJ whole genome shotgun (WGS) entry which is preliminary data.</text>
</comment>
<dbReference type="RefSeq" id="WP_307179202.1">
    <property type="nucleotide sequence ID" value="NZ_JAUSYP010000001.1"/>
</dbReference>
<feature type="region of interest" description="Disordered" evidence="1">
    <location>
        <begin position="1"/>
        <end position="54"/>
    </location>
</feature>
<feature type="region of interest" description="Disordered" evidence="1">
    <location>
        <begin position="70"/>
        <end position="92"/>
    </location>
</feature>
<gene>
    <name evidence="2" type="ORF">QF034_007575</name>
</gene>
<accession>A0ABU0R3L8</accession>
<dbReference type="Proteomes" id="UP001232755">
    <property type="component" value="Unassembled WGS sequence"/>
</dbReference>
<sequence>MSEKVTCRPRGCGRVRRRGRGPPRGSGAARAGDREGRPTRQGGRQAFPPALASAPDATLERYLRAGIEVLLGPVPEDDDGTSGDEERAAGDD</sequence>
<keyword evidence="3" id="KW-1185">Reference proteome</keyword>
<evidence type="ECO:0000313" key="2">
    <source>
        <dbReference type="EMBL" id="MDQ0753344.1"/>
    </source>
</evidence>
<feature type="compositionally biased region" description="Basic residues" evidence="1">
    <location>
        <begin position="11"/>
        <end position="21"/>
    </location>
</feature>
<proteinExistence type="predicted"/>
<reference evidence="2 3" key="1">
    <citation type="submission" date="2023-07" db="EMBL/GenBank/DDBJ databases">
        <title>Comparative genomics of wheat-associated soil bacteria to identify genetic determinants of phenazine resistance.</title>
        <authorList>
            <person name="Mouncey N."/>
        </authorList>
    </citation>
    <scope>NUCLEOTIDE SEQUENCE [LARGE SCALE GENOMIC DNA]</scope>
    <source>
        <strain evidence="2 3">B3I12</strain>
    </source>
</reference>
<organism evidence="2 3">
    <name type="scientific">Streptomyces africanus</name>
    <dbReference type="NCBI Taxonomy" id="231024"/>
    <lineage>
        <taxon>Bacteria</taxon>
        <taxon>Bacillati</taxon>
        <taxon>Actinomycetota</taxon>
        <taxon>Actinomycetes</taxon>
        <taxon>Kitasatosporales</taxon>
        <taxon>Streptomycetaceae</taxon>
        <taxon>Streptomyces</taxon>
    </lineage>
</organism>
<name>A0ABU0R3L8_9ACTN</name>
<dbReference type="EMBL" id="JAUSYP010000001">
    <property type="protein sequence ID" value="MDQ0753344.1"/>
    <property type="molecule type" value="Genomic_DNA"/>
</dbReference>
<protein>
    <submittedName>
        <fullName evidence="2">Uncharacterized protein</fullName>
    </submittedName>
</protein>